<name>A0AAF0K6H1_AGRTU</name>
<accession>A0AAF0K6H1</accession>
<evidence type="ECO:0000256" key="7">
    <source>
        <dbReference type="SAM" id="SignalP"/>
    </source>
</evidence>
<reference evidence="8" key="2">
    <citation type="submission" date="2023-04" db="EMBL/GenBank/DDBJ databases">
        <title>Complete genome sequence of Agrobacterium salinitolerans CFBP5506.</title>
        <authorList>
            <person name="Yen H.-C."/>
            <person name="Yan X.-H."/>
            <person name="Lai E.-M."/>
            <person name="Kuo C.-H."/>
        </authorList>
    </citation>
    <scope>NUCLEOTIDE SEQUENCE</scope>
    <source>
        <strain evidence="8">CFBP5506</strain>
    </source>
</reference>
<evidence type="ECO:0000313" key="8">
    <source>
        <dbReference type="EMBL" id="WGM58195.1"/>
    </source>
</evidence>
<protein>
    <recommendedName>
        <fullName evidence="3">Lectin-like protein BA14k</fullName>
    </recommendedName>
</protein>
<evidence type="ECO:0000256" key="2">
    <source>
        <dbReference type="ARBA" id="ARBA00010270"/>
    </source>
</evidence>
<comment type="subcellular location">
    <subcellularLocation>
        <location evidence="1">Membrane</location>
        <topology evidence="1">Single-pass membrane protein</topology>
    </subcellularLocation>
</comment>
<evidence type="ECO:0000256" key="4">
    <source>
        <dbReference type="ARBA" id="ARBA00022475"/>
    </source>
</evidence>
<dbReference type="GO" id="GO:0016020">
    <property type="term" value="C:membrane"/>
    <property type="evidence" value="ECO:0007669"/>
    <property type="project" value="UniProtKB-SubCell"/>
</dbReference>
<feature type="signal peptide" evidence="7">
    <location>
        <begin position="1"/>
        <end position="27"/>
    </location>
</feature>
<dbReference type="InterPro" id="IPR012413">
    <property type="entry name" value="BA14K"/>
</dbReference>
<comment type="function">
    <text evidence="6">Has immunoglobulin-binding and hemagglutination properties, and can bind to mannose. Essential for virulence. May be involved in LPS biosynthesis or polysaccharide transport.</text>
</comment>
<comment type="similarity">
    <text evidence="2">Belongs to the BA14k family.</text>
</comment>
<keyword evidence="7" id="KW-0732">Signal</keyword>
<dbReference type="RefSeq" id="WP_080790393.1">
    <property type="nucleotide sequence ID" value="NZ_CP122962.1"/>
</dbReference>
<gene>
    <name evidence="8" type="ORF">CFBP5506_07505</name>
</gene>
<dbReference type="AlphaFoldDB" id="A0AAF0K6H1"/>
<evidence type="ECO:0000256" key="3">
    <source>
        <dbReference type="ARBA" id="ARBA00020552"/>
    </source>
</evidence>
<sequence length="111" mass="11631">MLRMPKTISALALGVAISAAAVVPANALSLIPPAYKTPAYKTQAQASDGRGYPASAFAAGKGEEAVSNGYALSPAEINHIKWCAARYASYHPTDNSYRAPAGTRTQCRSPY</sequence>
<evidence type="ECO:0000313" key="9">
    <source>
        <dbReference type="Proteomes" id="UP000305410"/>
    </source>
</evidence>
<organism evidence="8 9">
    <name type="scientific">Agrobacterium tumefaciens</name>
    <dbReference type="NCBI Taxonomy" id="358"/>
    <lineage>
        <taxon>Bacteria</taxon>
        <taxon>Pseudomonadati</taxon>
        <taxon>Pseudomonadota</taxon>
        <taxon>Alphaproteobacteria</taxon>
        <taxon>Hyphomicrobiales</taxon>
        <taxon>Rhizobiaceae</taxon>
        <taxon>Rhizobium/Agrobacterium group</taxon>
        <taxon>Agrobacterium</taxon>
        <taxon>Agrobacterium tumefaciens complex</taxon>
    </lineage>
</organism>
<keyword evidence="4" id="KW-0472">Membrane</keyword>
<keyword evidence="4" id="KW-1003">Cell membrane</keyword>
<dbReference type="Pfam" id="PF07886">
    <property type="entry name" value="BA14K"/>
    <property type="match status" value="1"/>
</dbReference>
<dbReference type="EMBL" id="CP122962">
    <property type="protein sequence ID" value="WGM58195.1"/>
    <property type="molecule type" value="Genomic_DNA"/>
</dbReference>
<keyword evidence="5" id="KW-0430">Lectin</keyword>
<dbReference type="GO" id="GO:0030246">
    <property type="term" value="F:carbohydrate binding"/>
    <property type="evidence" value="ECO:0007669"/>
    <property type="project" value="UniProtKB-KW"/>
</dbReference>
<evidence type="ECO:0000256" key="6">
    <source>
        <dbReference type="ARBA" id="ARBA00025321"/>
    </source>
</evidence>
<evidence type="ECO:0000256" key="5">
    <source>
        <dbReference type="ARBA" id="ARBA00022734"/>
    </source>
</evidence>
<proteinExistence type="inferred from homology"/>
<dbReference type="Proteomes" id="UP000305410">
    <property type="component" value="Chromosome Circular"/>
</dbReference>
<reference evidence="8" key="1">
    <citation type="submission" date="2019-04" db="EMBL/GenBank/DDBJ databases">
        <authorList>
            <person name="Chiang H.-Y."/>
            <person name="Huang Y.-Y."/>
            <person name="Chou L."/>
            <person name="Lai E.-M."/>
            <person name="Kuo C.-H."/>
        </authorList>
    </citation>
    <scope>NUCLEOTIDE SEQUENCE</scope>
    <source>
        <strain evidence="8">CFBP5506</strain>
    </source>
</reference>
<evidence type="ECO:0000256" key="1">
    <source>
        <dbReference type="ARBA" id="ARBA00004167"/>
    </source>
</evidence>
<feature type="chain" id="PRO_5042254446" description="Lectin-like protein BA14k" evidence="7">
    <location>
        <begin position="28"/>
        <end position="111"/>
    </location>
</feature>